<dbReference type="AlphaFoldDB" id="A0A0F9D0S7"/>
<sequence length="122" mass="14149">MTPTQRTLALLKKNGMTCGIVEKWIQFGPKDPRRKFMPGMRKDFLDIIDIIAVSDTETWGIQCCAGSGFAAHWKKLRVEKIETTTAWIACPHRKLFIYAWRKLKVKRGGKAMKWEPRIEEVI</sequence>
<evidence type="ECO:0000313" key="1">
    <source>
        <dbReference type="EMBL" id="KKL47326.1"/>
    </source>
</evidence>
<reference evidence="1" key="1">
    <citation type="journal article" date="2015" name="Nature">
        <title>Complex archaea that bridge the gap between prokaryotes and eukaryotes.</title>
        <authorList>
            <person name="Spang A."/>
            <person name="Saw J.H."/>
            <person name="Jorgensen S.L."/>
            <person name="Zaremba-Niedzwiedzka K."/>
            <person name="Martijn J."/>
            <person name="Lind A.E."/>
            <person name="van Eijk R."/>
            <person name="Schleper C."/>
            <person name="Guy L."/>
            <person name="Ettema T.J."/>
        </authorList>
    </citation>
    <scope>NUCLEOTIDE SEQUENCE</scope>
</reference>
<protein>
    <submittedName>
        <fullName evidence="1">Uncharacterized protein</fullName>
    </submittedName>
</protein>
<accession>A0A0F9D0S7</accession>
<proteinExistence type="predicted"/>
<gene>
    <name evidence="1" type="ORF">LCGC14_2336700</name>
</gene>
<organism evidence="1">
    <name type="scientific">marine sediment metagenome</name>
    <dbReference type="NCBI Taxonomy" id="412755"/>
    <lineage>
        <taxon>unclassified sequences</taxon>
        <taxon>metagenomes</taxon>
        <taxon>ecological metagenomes</taxon>
    </lineage>
</organism>
<name>A0A0F9D0S7_9ZZZZ</name>
<dbReference type="EMBL" id="LAZR01033708">
    <property type="protein sequence ID" value="KKL47326.1"/>
    <property type="molecule type" value="Genomic_DNA"/>
</dbReference>
<comment type="caution">
    <text evidence="1">The sequence shown here is derived from an EMBL/GenBank/DDBJ whole genome shotgun (WGS) entry which is preliminary data.</text>
</comment>